<proteinExistence type="predicted"/>
<gene>
    <name evidence="2" type="ORF">GGP61_001288</name>
</gene>
<dbReference type="InterPro" id="IPR036163">
    <property type="entry name" value="HMA_dom_sf"/>
</dbReference>
<evidence type="ECO:0000313" key="3">
    <source>
        <dbReference type="Proteomes" id="UP001155057"/>
    </source>
</evidence>
<dbReference type="InterPro" id="IPR001802">
    <property type="entry name" value="MerP/CopZ"/>
</dbReference>
<protein>
    <submittedName>
        <fullName evidence="2">Copper ion binding protein</fullName>
    </submittedName>
</protein>
<organism evidence="2 3">
    <name type="scientific">Salinibacter ruber</name>
    <dbReference type="NCBI Taxonomy" id="146919"/>
    <lineage>
        <taxon>Bacteria</taxon>
        <taxon>Pseudomonadati</taxon>
        <taxon>Rhodothermota</taxon>
        <taxon>Rhodothermia</taxon>
        <taxon>Rhodothermales</taxon>
        <taxon>Salinibacteraceae</taxon>
        <taxon>Salinibacter</taxon>
    </lineage>
</organism>
<dbReference type="Proteomes" id="UP001155057">
    <property type="component" value="Unassembled WGS sequence"/>
</dbReference>
<dbReference type="GO" id="GO:0046872">
    <property type="term" value="F:metal ion binding"/>
    <property type="evidence" value="ECO:0007669"/>
    <property type="project" value="UniProtKB-KW"/>
</dbReference>
<comment type="caution">
    <text evidence="2">The sequence shown here is derived from an EMBL/GenBank/DDBJ whole genome shotgun (WGS) entry which is preliminary data.</text>
</comment>
<evidence type="ECO:0000313" key="2">
    <source>
        <dbReference type="EMBL" id="MCS3709684.1"/>
    </source>
</evidence>
<dbReference type="PROSITE" id="PS50846">
    <property type="entry name" value="HMA_2"/>
    <property type="match status" value="1"/>
</dbReference>
<dbReference type="SUPFAM" id="SSF55008">
    <property type="entry name" value="HMA, heavy metal-associated domain"/>
    <property type="match status" value="1"/>
</dbReference>
<accession>A0A9X2Q1B4</accession>
<dbReference type="InterPro" id="IPR006121">
    <property type="entry name" value="HMA_dom"/>
</dbReference>
<sequence>MTTDQTRTLSVDGMSCDHCAQSVAEALEGVDGVSQATVDLDAAEATVSLDGNVSHSQLANAVDEAGYEVPA</sequence>
<dbReference type="EMBL" id="JANUAE010000004">
    <property type="protein sequence ID" value="MCS3709684.1"/>
    <property type="molecule type" value="Genomic_DNA"/>
</dbReference>
<dbReference type="InterPro" id="IPR017969">
    <property type="entry name" value="Heavy-metal-associated_CS"/>
</dbReference>
<dbReference type="FunFam" id="3.30.70.100:FF:000001">
    <property type="entry name" value="ATPase copper transporting beta"/>
    <property type="match status" value="1"/>
</dbReference>
<evidence type="ECO:0000256" key="1">
    <source>
        <dbReference type="ARBA" id="ARBA00022723"/>
    </source>
</evidence>
<dbReference type="GeneID" id="83729292"/>
<dbReference type="PRINTS" id="PR00946">
    <property type="entry name" value="HGSCAVENGER"/>
</dbReference>
<reference evidence="2" key="1">
    <citation type="submission" date="2022-08" db="EMBL/GenBank/DDBJ databases">
        <title>Genomic Encyclopedia of Type Strains, Phase V (KMG-V): Genome sequencing to study the core and pangenomes of soil and plant-associated prokaryotes.</title>
        <authorList>
            <person name="Whitman W."/>
        </authorList>
    </citation>
    <scope>NUCLEOTIDE SEQUENCE</scope>
    <source>
        <strain evidence="2">SP3049</strain>
    </source>
</reference>
<dbReference type="Pfam" id="PF00403">
    <property type="entry name" value="HMA"/>
    <property type="match status" value="1"/>
</dbReference>
<dbReference type="Gene3D" id="3.30.70.100">
    <property type="match status" value="1"/>
</dbReference>
<name>A0A9X2Q1B4_9BACT</name>
<dbReference type="AlphaFoldDB" id="A0A9X2Q1B4"/>
<keyword evidence="1" id="KW-0479">Metal-binding</keyword>
<dbReference type="CDD" id="cd00371">
    <property type="entry name" value="HMA"/>
    <property type="match status" value="1"/>
</dbReference>
<dbReference type="RefSeq" id="WP_118827259.1">
    <property type="nucleotide sequence ID" value="NZ_CP030356.1"/>
</dbReference>
<dbReference type="PROSITE" id="PS01047">
    <property type="entry name" value="HMA_1"/>
    <property type="match status" value="1"/>
</dbReference>